<name>A0A2I0J4W5_PUNGR</name>
<accession>A0A2I0J4W5</accession>
<protein>
    <submittedName>
        <fullName evidence="1">Uncharacterized protein</fullName>
    </submittedName>
</protein>
<gene>
    <name evidence="1" type="ORF">CRG98_028908</name>
</gene>
<proteinExistence type="predicted"/>
<sequence>MQWRSCFIRQLPVPPDSVLISLSLSRAHSLPVNIHGFSERLQLLLLRFLLHCLSDPLVPRSSRLLAEHIPPTSHQRRLQPPVRPGGDSPRPLTLVLDLSSPQLWTSHDDESTESLTQARAQTLIAVVLLDAAPVACSGDFVCFSESNSIRPGNVPTINSSPLLSIILVQSTILLDDALWCSNW</sequence>
<dbReference type="AlphaFoldDB" id="A0A2I0J4W5"/>
<evidence type="ECO:0000313" key="1">
    <source>
        <dbReference type="EMBL" id="PKI50766.1"/>
    </source>
</evidence>
<reference evidence="1 2" key="1">
    <citation type="submission" date="2017-11" db="EMBL/GenBank/DDBJ databases">
        <title>De-novo sequencing of pomegranate (Punica granatum L.) genome.</title>
        <authorList>
            <person name="Akparov Z."/>
            <person name="Amiraslanov A."/>
            <person name="Hajiyeva S."/>
            <person name="Abbasov M."/>
            <person name="Kaur K."/>
            <person name="Hamwieh A."/>
            <person name="Solovyev V."/>
            <person name="Salamov A."/>
            <person name="Braich B."/>
            <person name="Kosarev P."/>
            <person name="Mahmoud A."/>
            <person name="Hajiyev E."/>
            <person name="Babayeva S."/>
            <person name="Izzatullayeva V."/>
            <person name="Mammadov A."/>
            <person name="Mammadov A."/>
            <person name="Sharifova S."/>
            <person name="Ojaghi J."/>
            <person name="Eynullazada K."/>
            <person name="Bayramov B."/>
            <person name="Abdulazimova A."/>
            <person name="Shahmuradov I."/>
        </authorList>
    </citation>
    <scope>NUCLEOTIDE SEQUENCE [LARGE SCALE GENOMIC DNA]</scope>
    <source>
        <strain evidence="2">cv. AG2017</strain>
        <tissue evidence="1">Leaf</tissue>
    </source>
</reference>
<comment type="caution">
    <text evidence="1">The sequence shown here is derived from an EMBL/GenBank/DDBJ whole genome shotgun (WGS) entry which is preliminary data.</text>
</comment>
<dbReference type="EMBL" id="PGOL01002084">
    <property type="protein sequence ID" value="PKI50766.1"/>
    <property type="molecule type" value="Genomic_DNA"/>
</dbReference>
<dbReference type="Proteomes" id="UP000233551">
    <property type="component" value="Unassembled WGS sequence"/>
</dbReference>
<evidence type="ECO:0000313" key="2">
    <source>
        <dbReference type="Proteomes" id="UP000233551"/>
    </source>
</evidence>
<organism evidence="1 2">
    <name type="scientific">Punica granatum</name>
    <name type="common">Pomegranate</name>
    <dbReference type="NCBI Taxonomy" id="22663"/>
    <lineage>
        <taxon>Eukaryota</taxon>
        <taxon>Viridiplantae</taxon>
        <taxon>Streptophyta</taxon>
        <taxon>Embryophyta</taxon>
        <taxon>Tracheophyta</taxon>
        <taxon>Spermatophyta</taxon>
        <taxon>Magnoliopsida</taxon>
        <taxon>eudicotyledons</taxon>
        <taxon>Gunneridae</taxon>
        <taxon>Pentapetalae</taxon>
        <taxon>rosids</taxon>
        <taxon>malvids</taxon>
        <taxon>Myrtales</taxon>
        <taxon>Lythraceae</taxon>
        <taxon>Punica</taxon>
    </lineage>
</organism>
<keyword evidence="2" id="KW-1185">Reference proteome</keyword>